<feature type="transmembrane region" description="Helical" evidence="1">
    <location>
        <begin position="48"/>
        <end position="72"/>
    </location>
</feature>
<keyword evidence="4" id="KW-1185">Reference proteome</keyword>
<protein>
    <submittedName>
        <fullName evidence="3">Tripartite tricarboxylate transporter permease</fullName>
    </submittedName>
</protein>
<comment type="caution">
    <text evidence="3">The sequence shown here is derived from an EMBL/GenBank/DDBJ whole genome shotgun (WGS) entry which is preliminary data.</text>
</comment>
<dbReference type="RefSeq" id="WP_121625331.1">
    <property type="nucleotide sequence ID" value="NZ_JACIIW010000013.1"/>
</dbReference>
<reference evidence="3 4" key="1">
    <citation type="submission" date="2018-10" db="EMBL/GenBank/DDBJ databases">
        <title>Xanthobacter tagetidis genome sequencing and assembly.</title>
        <authorList>
            <person name="Maclea K.S."/>
            <person name="Goen A.E."/>
            <person name="Fatima S.A."/>
        </authorList>
    </citation>
    <scope>NUCLEOTIDE SEQUENCE [LARGE SCALE GENOMIC DNA]</scope>
    <source>
        <strain evidence="3 4">ATCC 700314</strain>
    </source>
</reference>
<evidence type="ECO:0000313" key="4">
    <source>
        <dbReference type="Proteomes" id="UP000269692"/>
    </source>
</evidence>
<feature type="transmembrane region" description="Helical" evidence="1">
    <location>
        <begin position="471"/>
        <end position="490"/>
    </location>
</feature>
<feature type="transmembrane region" description="Helical" evidence="1">
    <location>
        <begin position="387"/>
        <end position="405"/>
    </location>
</feature>
<feature type="transmembrane region" description="Helical" evidence="1">
    <location>
        <begin position="12"/>
        <end position="36"/>
    </location>
</feature>
<feature type="transmembrane region" description="Helical" evidence="1">
    <location>
        <begin position="145"/>
        <end position="162"/>
    </location>
</feature>
<dbReference type="Pfam" id="PF01970">
    <property type="entry name" value="TctA"/>
    <property type="match status" value="1"/>
</dbReference>
<feature type="transmembrane region" description="Helical" evidence="1">
    <location>
        <begin position="167"/>
        <end position="185"/>
    </location>
</feature>
<feature type="transmembrane region" description="Helical" evidence="1">
    <location>
        <begin position="355"/>
        <end position="375"/>
    </location>
</feature>
<proteinExistence type="predicted"/>
<accession>A0A3L6ZXR1</accession>
<dbReference type="Proteomes" id="UP000269692">
    <property type="component" value="Unassembled WGS sequence"/>
</dbReference>
<evidence type="ECO:0000256" key="1">
    <source>
        <dbReference type="SAM" id="Phobius"/>
    </source>
</evidence>
<dbReference type="PANTHER" id="PTHR35342">
    <property type="entry name" value="TRICARBOXYLIC TRANSPORT PROTEIN"/>
    <property type="match status" value="1"/>
</dbReference>
<keyword evidence="1" id="KW-0472">Membrane</keyword>
<dbReference type="EMBL" id="RCTF01000024">
    <property type="protein sequence ID" value="RLP72823.1"/>
    <property type="molecule type" value="Genomic_DNA"/>
</dbReference>
<dbReference type="PANTHER" id="PTHR35342:SF5">
    <property type="entry name" value="TRICARBOXYLIC TRANSPORT PROTEIN"/>
    <property type="match status" value="1"/>
</dbReference>
<name>A0A3L6ZXR1_9HYPH</name>
<gene>
    <name evidence="3" type="ORF">D9R14_21055</name>
</gene>
<keyword evidence="1" id="KW-1133">Transmembrane helix</keyword>
<feature type="transmembrane region" description="Helical" evidence="1">
    <location>
        <begin position="110"/>
        <end position="133"/>
    </location>
</feature>
<evidence type="ECO:0000313" key="3">
    <source>
        <dbReference type="EMBL" id="RLP72823.1"/>
    </source>
</evidence>
<dbReference type="InterPro" id="IPR002823">
    <property type="entry name" value="DUF112_TM"/>
</dbReference>
<feature type="domain" description="DUF112" evidence="2">
    <location>
        <begin position="21"/>
        <end position="438"/>
    </location>
</feature>
<keyword evidence="1" id="KW-0812">Transmembrane</keyword>
<dbReference type="OrthoDB" id="7323395at2"/>
<evidence type="ECO:0000259" key="2">
    <source>
        <dbReference type="Pfam" id="PF01970"/>
    </source>
</evidence>
<sequence length="503" mass="53176">MIESLQLLGHGFAVVLTLDNLMFCLIGALFGTLIGVLPGLGPVATISLLLPATFALEPVGAIIMLSGIYYGAQYGGSTTAILVNIPGESTSVVTAIDGYQMARQGRAGQALAIAAIGSFIAGCIGTLVIAFAGPPLARMAQSFTSPDYFSLMVFGLVSAVVLANGSLFRAVAMIVLGLLFGMIGMDVNTGMPRLTGNFIELSDGVSFVAIALGLFGVAEVICNLEQDISRTVTSSKITNLWPSFAVIRQAMGAILRGTGLGTVMGVLPGGGATMASFSSYALEKKVSRTPSRFGRGAIEGVAGPESANNAAAQTSFIPLLTMGLPTSATMALMVGALTLHGIAPGPNVITRQPDLFWGLVASMFIGNVMLIIINLPMIGLWVRLLRLPYRFLFLLIVIISSIGVYSVSNSVFDIYLMIGFGLLGYLLRKLDAEPAPMLMGFVLGPMIEENFRRSMITGRGDPMVFLERPISLAFLLLSLALLISVALPFIRKRREEIFQDEEA</sequence>
<feature type="transmembrane region" description="Helical" evidence="1">
    <location>
        <begin position="205"/>
        <end position="224"/>
    </location>
</feature>
<organism evidence="3 4">
    <name type="scientific">Xanthobacter tagetidis</name>
    <dbReference type="NCBI Taxonomy" id="60216"/>
    <lineage>
        <taxon>Bacteria</taxon>
        <taxon>Pseudomonadati</taxon>
        <taxon>Pseudomonadota</taxon>
        <taxon>Alphaproteobacteria</taxon>
        <taxon>Hyphomicrobiales</taxon>
        <taxon>Xanthobacteraceae</taxon>
        <taxon>Xanthobacter</taxon>
    </lineage>
</organism>
<feature type="transmembrane region" description="Helical" evidence="1">
    <location>
        <begin position="319"/>
        <end position="343"/>
    </location>
</feature>
<dbReference type="AlphaFoldDB" id="A0A3L6ZXR1"/>